<dbReference type="AlphaFoldDB" id="A0A7J7MUP1"/>
<dbReference type="EMBL" id="JACGCM010001219">
    <property type="protein sequence ID" value="KAF6158500.1"/>
    <property type="molecule type" value="Genomic_DNA"/>
</dbReference>
<feature type="region of interest" description="Disordered" evidence="1">
    <location>
        <begin position="54"/>
        <end position="84"/>
    </location>
</feature>
<comment type="caution">
    <text evidence="2">The sequence shown here is derived from an EMBL/GenBank/DDBJ whole genome shotgun (WGS) entry which is preliminary data.</text>
</comment>
<evidence type="ECO:0000313" key="3">
    <source>
        <dbReference type="Proteomes" id="UP000541444"/>
    </source>
</evidence>
<name>A0A7J7MUP1_9MAGN</name>
<protein>
    <submittedName>
        <fullName evidence="2">Uncharacterized protein</fullName>
    </submittedName>
</protein>
<accession>A0A7J7MUP1</accession>
<evidence type="ECO:0000313" key="2">
    <source>
        <dbReference type="EMBL" id="KAF6158500.1"/>
    </source>
</evidence>
<evidence type="ECO:0000256" key="1">
    <source>
        <dbReference type="SAM" id="MobiDB-lite"/>
    </source>
</evidence>
<keyword evidence="3" id="KW-1185">Reference proteome</keyword>
<dbReference type="Proteomes" id="UP000541444">
    <property type="component" value="Unassembled WGS sequence"/>
</dbReference>
<reference evidence="2 3" key="1">
    <citation type="journal article" date="2020" name="IScience">
        <title>Genome Sequencing of the Endangered Kingdonia uniflora (Circaeasteraceae, Ranunculales) Reveals Potential Mechanisms of Evolutionary Specialization.</title>
        <authorList>
            <person name="Sun Y."/>
            <person name="Deng T."/>
            <person name="Zhang A."/>
            <person name="Moore M.J."/>
            <person name="Landis J.B."/>
            <person name="Lin N."/>
            <person name="Zhang H."/>
            <person name="Zhang X."/>
            <person name="Huang J."/>
            <person name="Zhang X."/>
            <person name="Sun H."/>
            <person name="Wang H."/>
        </authorList>
    </citation>
    <scope>NUCLEOTIDE SEQUENCE [LARGE SCALE GENOMIC DNA]</scope>
    <source>
        <strain evidence="2">TB1705</strain>
        <tissue evidence="2">Leaf</tissue>
    </source>
</reference>
<proteinExistence type="predicted"/>
<organism evidence="2 3">
    <name type="scientific">Kingdonia uniflora</name>
    <dbReference type="NCBI Taxonomy" id="39325"/>
    <lineage>
        <taxon>Eukaryota</taxon>
        <taxon>Viridiplantae</taxon>
        <taxon>Streptophyta</taxon>
        <taxon>Embryophyta</taxon>
        <taxon>Tracheophyta</taxon>
        <taxon>Spermatophyta</taxon>
        <taxon>Magnoliopsida</taxon>
        <taxon>Ranunculales</taxon>
        <taxon>Circaeasteraceae</taxon>
        <taxon>Kingdonia</taxon>
    </lineage>
</organism>
<gene>
    <name evidence="2" type="ORF">GIB67_040014</name>
</gene>
<sequence>MSKTMGMRISRELWNALEESFSSKSTTRELHISEELQKVVPSLLSHELLLKSISPPNAPHESVFSAQRGGHSRRDNRGGRGGCGYYPNREEEAILVLPTPIMDMNHMDRLGVPIIVVFAVKYASVRDIQLSIATIM</sequence>